<evidence type="ECO:0000256" key="8">
    <source>
        <dbReference type="SAM" id="Phobius"/>
    </source>
</evidence>
<evidence type="ECO:0000256" key="3">
    <source>
        <dbReference type="ARBA" id="ARBA00022448"/>
    </source>
</evidence>
<dbReference type="InterPro" id="IPR001734">
    <property type="entry name" value="Na/solute_symporter"/>
</dbReference>
<keyword evidence="10" id="KW-1185">Reference proteome</keyword>
<comment type="caution">
    <text evidence="9">The sequence shown here is derived from an EMBL/GenBank/DDBJ whole genome shotgun (WGS) entry which is preliminary data.</text>
</comment>
<dbReference type="InterPro" id="IPR038377">
    <property type="entry name" value="Na/Glc_symporter_sf"/>
</dbReference>
<feature type="transmembrane region" description="Helical" evidence="8">
    <location>
        <begin position="388"/>
        <end position="411"/>
    </location>
</feature>
<dbReference type="OrthoDB" id="9810181at2"/>
<keyword evidence="6 8" id="KW-0472">Membrane</keyword>
<dbReference type="PROSITE" id="PS50283">
    <property type="entry name" value="NA_SOLUT_SYMP_3"/>
    <property type="match status" value="1"/>
</dbReference>
<keyword evidence="4 8" id="KW-0812">Transmembrane</keyword>
<keyword evidence="3" id="KW-0813">Transport</keyword>
<evidence type="ECO:0000256" key="4">
    <source>
        <dbReference type="ARBA" id="ARBA00022692"/>
    </source>
</evidence>
<accession>A0A4R2P7E1</accession>
<evidence type="ECO:0000256" key="2">
    <source>
        <dbReference type="ARBA" id="ARBA00006434"/>
    </source>
</evidence>
<dbReference type="RefSeq" id="WP_132744073.1">
    <property type="nucleotide sequence ID" value="NZ_SLXK01000004.1"/>
</dbReference>
<dbReference type="CDD" id="cd10322">
    <property type="entry name" value="SLC5sbd"/>
    <property type="match status" value="1"/>
</dbReference>
<dbReference type="Gene3D" id="1.20.1730.10">
    <property type="entry name" value="Sodium/glucose cotransporter"/>
    <property type="match status" value="1"/>
</dbReference>
<evidence type="ECO:0000256" key="1">
    <source>
        <dbReference type="ARBA" id="ARBA00004141"/>
    </source>
</evidence>
<feature type="transmembrane region" description="Helical" evidence="8">
    <location>
        <begin position="458"/>
        <end position="483"/>
    </location>
</feature>
<evidence type="ECO:0000313" key="9">
    <source>
        <dbReference type="EMBL" id="TCP30849.1"/>
    </source>
</evidence>
<feature type="transmembrane region" description="Helical" evidence="8">
    <location>
        <begin position="188"/>
        <end position="207"/>
    </location>
</feature>
<dbReference type="Pfam" id="PF00474">
    <property type="entry name" value="SSF"/>
    <property type="match status" value="1"/>
</dbReference>
<feature type="transmembrane region" description="Helical" evidence="8">
    <location>
        <begin position="362"/>
        <end position="382"/>
    </location>
</feature>
<feature type="transmembrane region" description="Helical" evidence="8">
    <location>
        <begin position="43"/>
        <end position="67"/>
    </location>
</feature>
<organism evidence="9 10">
    <name type="scientific">Scopulibacillus darangshiensis</name>
    <dbReference type="NCBI Taxonomy" id="442528"/>
    <lineage>
        <taxon>Bacteria</taxon>
        <taxon>Bacillati</taxon>
        <taxon>Bacillota</taxon>
        <taxon>Bacilli</taxon>
        <taxon>Bacillales</taxon>
        <taxon>Sporolactobacillaceae</taxon>
        <taxon>Scopulibacillus</taxon>
    </lineage>
</organism>
<name>A0A4R2P7E1_9BACL</name>
<gene>
    <name evidence="9" type="ORF">EV207_10428</name>
</gene>
<dbReference type="EMBL" id="SLXK01000004">
    <property type="protein sequence ID" value="TCP30849.1"/>
    <property type="molecule type" value="Genomic_DNA"/>
</dbReference>
<dbReference type="PANTHER" id="PTHR48086:SF8">
    <property type="entry name" value="MONOCARBOXYLIC ACID PERMEASE"/>
    <property type="match status" value="1"/>
</dbReference>
<feature type="transmembrane region" description="Helical" evidence="8">
    <location>
        <begin position="233"/>
        <end position="254"/>
    </location>
</feature>
<feature type="transmembrane region" description="Helical" evidence="8">
    <location>
        <begin position="119"/>
        <end position="137"/>
    </location>
</feature>
<reference evidence="9 10" key="1">
    <citation type="submission" date="2019-03" db="EMBL/GenBank/DDBJ databases">
        <title>Genomic Encyclopedia of Type Strains, Phase IV (KMG-IV): sequencing the most valuable type-strain genomes for metagenomic binning, comparative biology and taxonomic classification.</title>
        <authorList>
            <person name="Goeker M."/>
        </authorList>
    </citation>
    <scope>NUCLEOTIDE SEQUENCE [LARGE SCALE GENOMIC DNA]</scope>
    <source>
        <strain evidence="9 10">DSM 19377</strain>
    </source>
</reference>
<sequence>MTIALVIIFGFLLIALYLGIKARKGREMDLDQWAVGGRGFSALFVFLLIAGEANTTFTFLGGSGWAYGNGGPAAYMIIYLPLATLLTYWFAPAVWRYAKKHQLVSQPDFFASKYNSKNLGILTAVIGAVSMFPYFILQLKGLGIIVSVASYGAISSNAAILIGAVSMSIYVMISGIHGSAWTAALKDIMIFFIVLFLGIYLPIHYYGGIQPMFEVVDAAKPGFLTIPDKGLSISWFISASFLSAIGGLAWPHLFGPIFSSKSEKDIRRSTIMRPIYSLMLLFVFFVGFTAILQVPGLKGAQMDSALLHLSLKTFDPWFIGVIGAAGLLTALVPGSLLLTSICTSLSKNVYQALVPSASNTSVLHLAKYLVPVISLVAAFITIYGGNDIVTLLLVGYGFAAQLLPPLVFSLFKKNILTKYGAAIGMIAGVITVAYTTVTNATIGTMFPAFPQAIKDLDVGIVALILNVVVSIIISLVAGGIASLKDKKAAAKTA</sequence>
<evidence type="ECO:0000313" key="10">
    <source>
        <dbReference type="Proteomes" id="UP000295416"/>
    </source>
</evidence>
<dbReference type="GO" id="GO:0022857">
    <property type="term" value="F:transmembrane transporter activity"/>
    <property type="evidence" value="ECO:0007669"/>
    <property type="project" value="InterPro"/>
</dbReference>
<dbReference type="AlphaFoldDB" id="A0A4R2P7E1"/>
<evidence type="ECO:0000256" key="6">
    <source>
        <dbReference type="ARBA" id="ARBA00023136"/>
    </source>
</evidence>
<feature type="transmembrane region" description="Helical" evidence="8">
    <location>
        <begin position="6"/>
        <end position="22"/>
    </location>
</feature>
<feature type="transmembrane region" description="Helical" evidence="8">
    <location>
        <begin position="275"/>
        <end position="297"/>
    </location>
</feature>
<protein>
    <submittedName>
        <fullName evidence="9">SSS family solute:Na+ symporter</fullName>
    </submittedName>
</protein>
<comment type="subcellular location">
    <subcellularLocation>
        <location evidence="1">Membrane</location>
        <topology evidence="1">Multi-pass membrane protein</topology>
    </subcellularLocation>
</comment>
<dbReference type="PANTHER" id="PTHR48086">
    <property type="entry name" value="SODIUM/PROLINE SYMPORTER-RELATED"/>
    <property type="match status" value="1"/>
</dbReference>
<dbReference type="GO" id="GO:0005886">
    <property type="term" value="C:plasma membrane"/>
    <property type="evidence" value="ECO:0007669"/>
    <property type="project" value="TreeGrafter"/>
</dbReference>
<evidence type="ECO:0000256" key="7">
    <source>
        <dbReference type="RuleBase" id="RU362091"/>
    </source>
</evidence>
<dbReference type="Proteomes" id="UP000295416">
    <property type="component" value="Unassembled WGS sequence"/>
</dbReference>
<keyword evidence="5 8" id="KW-1133">Transmembrane helix</keyword>
<evidence type="ECO:0000256" key="5">
    <source>
        <dbReference type="ARBA" id="ARBA00022989"/>
    </source>
</evidence>
<proteinExistence type="inferred from homology"/>
<feature type="transmembrane region" description="Helical" evidence="8">
    <location>
        <begin position="157"/>
        <end position="176"/>
    </location>
</feature>
<feature type="transmembrane region" description="Helical" evidence="8">
    <location>
        <begin position="317"/>
        <end position="341"/>
    </location>
</feature>
<dbReference type="InterPro" id="IPR050277">
    <property type="entry name" value="Sodium:Solute_Symporter"/>
</dbReference>
<comment type="similarity">
    <text evidence="2 7">Belongs to the sodium:solute symporter (SSF) (TC 2.A.21) family.</text>
</comment>
<feature type="transmembrane region" description="Helical" evidence="8">
    <location>
        <begin position="423"/>
        <end position="446"/>
    </location>
</feature>
<feature type="transmembrane region" description="Helical" evidence="8">
    <location>
        <begin position="73"/>
        <end position="98"/>
    </location>
</feature>